<feature type="non-terminal residue" evidence="1">
    <location>
        <position position="1"/>
    </location>
</feature>
<gene>
    <name evidence="1" type="ORF">S12H4_51807</name>
</gene>
<dbReference type="EMBL" id="BARW01032785">
    <property type="protein sequence ID" value="GAJ03413.1"/>
    <property type="molecule type" value="Genomic_DNA"/>
</dbReference>
<reference evidence="1" key="1">
    <citation type="journal article" date="2014" name="Front. Microbiol.">
        <title>High frequency of phylogenetically diverse reductive dehalogenase-homologous genes in deep subseafloor sedimentary metagenomes.</title>
        <authorList>
            <person name="Kawai M."/>
            <person name="Futagami T."/>
            <person name="Toyoda A."/>
            <person name="Takaki Y."/>
            <person name="Nishi S."/>
            <person name="Hori S."/>
            <person name="Arai W."/>
            <person name="Tsubouchi T."/>
            <person name="Morono Y."/>
            <person name="Uchiyama I."/>
            <person name="Ito T."/>
            <person name="Fujiyama A."/>
            <person name="Inagaki F."/>
            <person name="Takami H."/>
        </authorList>
    </citation>
    <scope>NUCLEOTIDE SEQUENCE</scope>
    <source>
        <strain evidence="1">Expedition CK06-06</strain>
    </source>
</reference>
<name>X1TDL9_9ZZZZ</name>
<proteinExistence type="predicted"/>
<accession>X1TDL9</accession>
<dbReference type="AlphaFoldDB" id="X1TDL9"/>
<sequence length="66" mass="7446">AGIETKYKPMPIEEMFKILKEAPKPQGLVLLPGWKGGWDVYKFDVGILRSTLSKILLEEESEGLVK</sequence>
<protein>
    <submittedName>
        <fullName evidence="1">Uncharacterized protein</fullName>
    </submittedName>
</protein>
<evidence type="ECO:0000313" key="1">
    <source>
        <dbReference type="EMBL" id="GAJ03413.1"/>
    </source>
</evidence>
<comment type="caution">
    <text evidence="1">The sequence shown here is derived from an EMBL/GenBank/DDBJ whole genome shotgun (WGS) entry which is preliminary data.</text>
</comment>
<organism evidence="1">
    <name type="scientific">marine sediment metagenome</name>
    <dbReference type="NCBI Taxonomy" id="412755"/>
    <lineage>
        <taxon>unclassified sequences</taxon>
        <taxon>metagenomes</taxon>
        <taxon>ecological metagenomes</taxon>
    </lineage>
</organism>